<reference evidence="3" key="1">
    <citation type="submission" date="2016-12" db="EMBL/GenBank/DDBJ databases">
        <authorList>
            <person name="Varghese N."/>
            <person name="Submissions S."/>
        </authorList>
    </citation>
    <scope>NUCLEOTIDE SEQUENCE [LARGE SCALE GENOMIC DNA]</scope>
    <source>
        <strain evidence="3">DSM 45599</strain>
    </source>
</reference>
<evidence type="ECO:0000313" key="2">
    <source>
        <dbReference type="EMBL" id="SIM79849.1"/>
    </source>
</evidence>
<accession>A0A1N5W4C4</accession>
<organism evidence="2 3">
    <name type="scientific">Micromonospora cremea</name>
    <dbReference type="NCBI Taxonomy" id="709881"/>
    <lineage>
        <taxon>Bacteria</taxon>
        <taxon>Bacillati</taxon>
        <taxon>Actinomycetota</taxon>
        <taxon>Actinomycetes</taxon>
        <taxon>Micromonosporales</taxon>
        <taxon>Micromonosporaceae</taxon>
        <taxon>Micromonospora</taxon>
    </lineage>
</organism>
<sequence length="190" mass="19286">MTHLGTGQRWGVAAATILTLTALAGCGMIGGDDAGDTPAAGAGKSVAATPDDDPSVAASAEAPPAAAAVDACALVTRQEAEKLAGTRLEDPLEKPTDRDTCTYTGPVTGPTAQVEVYVGDGAKKFLDIDRELGHKMTPISGVGDEAYAEDGTVFVSKGGVWACVRLVRSEDPALYRAGLEAVARTAAGRL</sequence>
<dbReference type="RefSeq" id="WP_074310874.1">
    <property type="nucleotide sequence ID" value="NZ_FSQT01000001.1"/>
</dbReference>
<evidence type="ECO:0008006" key="4">
    <source>
        <dbReference type="Google" id="ProtNLM"/>
    </source>
</evidence>
<protein>
    <recommendedName>
        <fullName evidence="4">DUF3558 domain-containing protein</fullName>
    </recommendedName>
</protein>
<name>A0A1N5W4C4_9ACTN</name>
<proteinExistence type="predicted"/>
<dbReference type="STRING" id="709881.SAMN04489832_2131"/>
<dbReference type="EMBL" id="FSQT01000001">
    <property type="protein sequence ID" value="SIM79849.1"/>
    <property type="molecule type" value="Genomic_DNA"/>
</dbReference>
<dbReference type="AlphaFoldDB" id="A0A1N5W4C4"/>
<feature type="region of interest" description="Disordered" evidence="1">
    <location>
        <begin position="38"/>
        <end position="62"/>
    </location>
</feature>
<dbReference type="Proteomes" id="UP000185124">
    <property type="component" value="Unassembled WGS sequence"/>
</dbReference>
<evidence type="ECO:0000256" key="1">
    <source>
        <dbReference type="SAM" id="MobiDB-lite"/>
    </source>
</evidence>
<keyword evidence="3" id="KW-1185">Reference proteome</keyword>
<dbReference type="OrthoDB" id="3699206at2"/>
<gene>
    <name evidence="2" type="ORF">SAMN04489832_2131</name>
</gene>
<evidence type="ECO:0000313" key="3">
    <source>
        <dbReference type="Proteomes" id="UP000185124"/>
    </source>
</evidence>